<feature type="transmembrane region" description="Helical" evidence="1">
    <location>
        <begin position="12"/>
        <end position="33"/>
    </location>
</feature>
<dbReference type="Pfam" id="PF09682">
    <property type="entry name" value="Phage_holin_6_1"/>
    <property type="match status" value="1"/>
</dbReference>
<dbReference type="RefSeq" id="WP_250260653.1">
    <property type="nucleotide sequence ID" value="NZ_CP097770.1"/>
</dbReference>
<dbReference type="EMBL" id="CP097770">
    <property type="protein sequence ID" value="URJ50747.1"/>
    <property type="molecule type" value="Genomic_DNA"/>
</dbReference>
<accession>A0AAE9IEZ2</accession>
<evidence type="ECO:0000313" key="3">
    <source>
        <dbReference type="Proteomes" id="UP001055784"/>
    </source>
</evidence>
<reference evidence="2" key="1">
    <citation type="submission" date="2022-11" db="EMBL/GenBank/DDBJ databases">
        <authorList>
            <person name="Vasilchenko N.G."/>
            <person name="Prazdnova E.V."/>
            <person name="Gorovtsov A.V."/>
            <person name="Chistyakov V.A."/>
            <person name="Pak M.L."/>
        </authorList>
    </citation>
    <scope>NUCLEOTIDE SEQUENCE</scope>
    <source>
        <strain evidence="2">R 4.5</strain>
    </source>
</reference>
<keyword evidence="1" id="KW-1133">Transmembrane helix</keyword>
<gene>
    <name evidence="2" type="ORF">MF626_000114</name>
</gene>
<evidence type="ECO:0000313" key="2">
    <source>
        <dbReference type="EMBL" id="URJ50747.1"/>
    </source>
</evidence>
<keyword evidence="1" id="KW-0812">Transmembrane</keyword>
<proteinExistence type="predicted"/>
<name>A0AAE9IEZ2_PAEPO</name>
<sequence length="188" mass="19772">MQTQTIIENVQPYVNTIVTAAAGVLTAFVLGGLNKLKTKVNVWLEARTTAAQREVIHKVAGEAFALAQTAFKEAGGERKLQEALQYASLTLTSQGIVVSQVELRSAIEKAYLEYKAKTKAVLATEAQPNEEAAQAAAKEAVSGLAAKLNDFLAQAAAEVASVVPTQVHSEPEPISASVEAVQAAVIAE</sequence>
<protein>
    <submittedName>
        <fullName evidence="2">Phage holin, LLH family</fullName>
    </submittedName>
</protein>
<keyword evidence="1" id="KW-0472">Membrane</keyword>
<dbReference type="InterPro" id="IPR010026">
    <property type="entry name" value="Phage_holin_LL-H"/>
</dbReference>
<organism evidence="2 3">
    <name type="scientific">Paenibacillus polymyxa</name>
    <name type="common">Bacillus polymyxa</name>
    <dbReference type="NCBI Taxonomy" id="1406"/>
    <lineage>
        <taxon>Bacteria</taxon>
        <taxon>Bacillati</taxon>
        <taxon>Bacillota</taxon>
        <taxon>Bacilli</taxon>
        <taxon>Bacillales</taxon>
        <taxon>Paenibacillaceae</taxon>
        <taxon>Paenibacillus</taxon>
    </lineage>
</organism>
<evidence type="ECO:0000256" key="1">
    <source>
        <dbReference type="SAM" id="Phobius"/>
    </source>
</evidence>
<dbReference type="AlphaFoldDB" id="A0AAE9IEZ2"/>
<dbReference type="Proteomes" id="UP001055784">
    <property type="component" value="Chromosome"/>
</dbReference>